<protein>
    <submittedName>
        <fullName evidence="7">O-antigen ligase family protein</fullName>
    </submittedName>
</protein>
<organism evidence="7 8">
    <name type="scientific">Candidatus Thiodiazotropha taylori</name>
    <dbReference type="NCBI Taxonomy" id="2792791"/>
    <lineage>
        <taxon>Bacteria</taxon>
        <taxon>Pseudomonadati</taxon>
        <taxon>Pseudomonadota</taxon>
        <taxon>Gammaproteobacteria</taxon>
        <taxon>Chromatiales</taxon>
        <taxon>Sedimenticolaceae</taxon>
        <taxon>Candidatus Thiodiazotropha</taxon>
    </lineage>
</organism>
<dbReference type="PANTHER" id="PTHR37422">
    <property type="entry name" value="TEICHURONIC ACID BIOSYNTHESIS PROTEIN TUAE"/>
    <property type="match status" value="1"/>
</dbReference>
<feature type="transmembrane region" description="Helical" evidence="5">
    <location>
        <begin position="31"/>
        <end position="58"/>
    </location>
</feature>
<feature type="transmembrane region" description="Helical" evidence="5">
    <location>
        <begin position="362"/>
        <end position="382"/>
    </location>
</feature>
<dbReference type="AlphaFoldDB" id="A0A944M8Z5"/>
<dbReference type="PANTHER" id="PTHR37422:SF13">
    <property type="entry name" value="LIPOPOLYSACCHARIDE BIOSYNTHESIS PROTEIN PA4999-RELATED"/>
    <property type="match status" value="1"/>
</dbReference>
<dbReference type="InterPro" id="IPR051533">
    <property type="entry name" value="WaaL-like"/>
</dbReference>
<name>A0A944M8Z5_9GAMM</name>
<feature type="domain" description="O-antigen ligase-related" evidence="6">
    <location>
        <begin position="210"/>
        <end position="374"/>
    </location>
</feature>
<dbReference type="GO" id="GO:0016874">
    <property type="term" value="F:ligase activity"/>
    <property type="evidence" value="ECO:0007669"/>
    <property type="project" value="UniProtKB-KW"/>
</dbReference>
<keyword evidence="3 5" id="KW-1133">Transmembrane helix</keyword>
<evidence type="ECO:0000256" key="5">
    <source>
        <dbReference type="SAM" id="Phobius"/>
    </source>
</evidence>
<feature type="transmembrane region" description="Helical" evidence="5">
    <location>
        <begin position="394"/>
        <end position="414"/>
    </location>
</feature>
<keyword evidence="2 5" id="KW-0812">Transmembrane</keyword>
<dbReference type="InterPro" id="IPR007016">
    <property type="entry name" value="O-antigen_ligase-rel_domated"/>
</dbReference>
<dbReference type="Proteomes" id="UP000770889">
    <property type="component" value="Unassembled WGS sequence"/>
</dbReference>
<evidence type="ECO:0000256" key="4">
    <source>
        <dbReference type="ARBA" id="ARBA00023136"/>
    </source>
</evidence>
<feature type="transmembrane region" description="Helical" evidence="5">
    <location>
        <begin position="256"/>
        <end position="275"/>
    </location>
</feature>
<evidence type="ECO:0000256" key="1">
    <source>
        <dbReference type="ARBA" id="ARBA00004141"/>
    </source>
</evidence>
<dbReference type="GO" id="GO:0016020">
    <property type="term" value="C:membrane"/>
    <property type="evidence" value="ECO:0007669"/>
    <property type="project" value="UniProtKB-SubCell"/>
</dbReference>
<feature type="transmembrane region" description="Helical" evidence="5">
    <location>
        <begin position="168"/>
        <end position="189"/>
    </location>
</feature>
<evidence type="ECO:0000256" key="3">
    <source>
        <dbReference type="ARBA" id="ARBA00022989"/>
    </source>
</evidence>
<feature type="transmembrane region" description="Helical" evidence="5">
    <location>
        <begin position="426"/>
        <end position="442"/>
    </location>
</feature>
<comment type="caution">
    <text evidence="7">The sequence shown here is derived from an EMBL/GenBank/DDBJ whole genome shotgun (WGS) entry which is preliminary data.</text>
</comment>
<comment type="subcellular location">
    <subcellularLocation>
        <location evidence="1">Membrane</location>
        <topology evidence="1">Multi-pass membrane protein</topology>
    </subcellularLocation>
</comment>
<keyword evidence="4 5" id="KW-0472">Membrane</keyword>
<accession>A0A944M8Z5</accession>
<reference evidence="7 8" key="1">
    <citation type="submission" date="2021-05" db="EMBL/GenBank/DDBJ databases">
        <title>Genetic and Functional Diversity in Clade A Lucinid endosymbionts from the Bahamas.</title>
        <authorList>
            <person name="Giani N.M."/>
            <person name="Engel A.S."/>
            <person name="Campbell B.J."/>
        </authorList>
    </citation>
    <scope>NUCLEOTIDE SEQUENCE [LARGE SCALE GENOMIC DNA]</scope>
    <source>
        <strain evidence="7">LUC16012Gg_MoonRockCtena</strain>
    </source>
</reference>
<feature type="transmembrane region" description="Helical" evidence="5">
    <location>
        <begin position="201"/>
        <end position="220"/>
    </location>
</feature>
<keyword evidence="7" id="KW-0436">Ligase</keyword>
<evidence type="ECO:0000259" key="6">
    <source>
        <dbReference type="Pfam" id="PF04932"/>
    </source>
</evidence>
<proteinExistence type="predicted"/>
<dbReference type="Pfam" id="PF04932">
    <property type="entry name" value="Wzy_C"/>
    <property type="match status" value="1"/>
</dbReference>
<dbReference type="EMBL" id="JAHHGM010000001">
    <property type="protein sequence ID" value="MBT2987548.1"/>
    <property type="molecule type" value="Genomic_DNA"/>
</dbReference>
<evidence type="ECO:0000313" key="8">
    <source>
        <dbReference type="Proteomes" id="UP000770889"/>
    </source>
</evidence>
<evidence type="ECO:0000256" key="2">
    <source>
        <dbReference type="ARBA" id="ARBA00022692"/>
    </source>
</evidence>
<feature type="transmembrane region" description="Helical" evidence="5">
    <location>
        <begin position="70"/>
        <end position="88"/>
    </location>
</feature>
<gene>
    <name evidence="7" type="ORF">KME65_01160</name>
</gene>
<sequence length="456" mass="51427">MLQSIRESLLPIERPTTTAEKIGSWFGLVGLYLFSFFSLLSIAGANIGLGLMIIGLVLSKQAWRELLRQWITWICLLMIAYVILRAYWSLGEIAADQETQINQARDWIQLFLFFIPAWWLSRAKQRIPISITLMFSGFAIGMISALDGETLSQTLHGARSGLHFGKPVIMGFDCAAAILGLTALALHWLDTWQEKAKLTIAVRLSLALLAILFFTQGLIISQSRGVWLAILFALPSLFLTMRYATPRRRQSRRVRLRYPVIGLSAIAALILALNWNTISQRIASEREGWNTIVSQGLDEAPLDASSYRLHLWQFGLRKWLERPFFGWGPGTTHALVEAENSIKLQDPPGSSLDHLHNAYLEVVFQLGLLGILLIALISGAIISKLVESYSKRRLSIYFLAFLASNFMLIAIYSLTDFRHLHWNWRFYWLIIAGATLAFDLAGRKPAVPRMDHGQTG</sequence>
<evidence type="ECO:0000313" key="7">
    <source>
        <dbReference type="EMBL" id="MBT2987548.1"/>
    </source>
</evidence>
<feature type="transmembrane region" description="Helical" evidence="5">
    <location>
        <begin position="104"/>
        <end position="120"/>
    </location>
</feature>
<feature type="transmembrane region" description="Helical" evidence="5">
    <location>
        <begin position="127"/>
        <end position="148"/>
    </location>
</feature>
<feature type="transmembrane region" description="Helical" evidence="5">
    <location>
        <begin position="226"/>
        <end position="244"/>
    </location>
</feature>